<feature type="domain" description="NAD-dependent epimerase/dehydratase" evidence="2">
    <location>
        <begin position="98"/>
        <end position="232"/>
    </location>
</feature>
<dbReference type="EMBL" id="JACCAB010000001">
    <property type="protein sequence ID" value="NYG06173.1"/>
    <property type="molecule type" value="Genomic_DNA"/>
</dbReference>
<dbReference type="AlphaFoldDB" id="A0A852WAR9"/>
<dbReference type="Pfam" id="PF01370">
    <property type="entry name" value="Epimerase"/>
    <property type="match status" value="1"/>
</dbReference>
<feature type="transmembrane region" description="Helical" evidence="1">
    <location>
        <begin position="336"/>
        <end position="354"/>
    </location>
</feature>
<reference evidence="3 4" key="1">
    <citation type="submission" date="2020-07" db="EMBL/GenBank/DDBJ databases">
        <title>Sequencing the genomes of 1000 actinobacteria strains.</title>
        <authorList>
            <person name="Klenk H.-P."/>
        </authorList>
    </citation>
    <scope>NUCLEOTIDE SEQUENCE [LARGE SCALE GENOMIC DNA]</scope>
    <source>
        <strain evidence="3 4">DSM 23987</strain>
    </source>
</reference>
<comment type="caution">
    <text evidence="3">The sequence shown here is derived from an EMBL/GenBank/DDBJ whole genome shotgun (WGS) entry which is preliminary data.</text>
</comment>
<keyword evidence="1" id="KW-0812">Transmembrane</keyword>
<protein>
    <submittedName>
        <fullName evidence="3">Nucleoside-diphosphate-sugar epimerase</fullName>
    </submittedName>
</protein>
<keyword evidence="1" id="KW-1133">Transmembrane helix</keyword>
<evidence type="ECO:0000256" key="1">
    <source>
        <dbReference type="SAM" id="Phobius"/>
    </source>
</evidence>
<keyword evidence="4" id="KW-1185">Reference proteome</keyword>
<dbReference type="Proteomes" id="UP000573599">
    <property type="component" value="Unassembled WGS sequence"/>
</dbReference>
<evidence type="ECO:0000313" key="3">
    <source>
        <dbReference type="EMBL" id="NYG06173.1"/>
    </source>
</evidence>
<accession>A0A852WAR9</accession>
<dbReference type="Gene3D" id="3.40.50.720">
    <property type="entry name" value="NAD(P)-binding Rossmann-like Domain"/>
    <property type="match status" value="1"/>
</dbReference>
<sequence length="364" mass="37511">MIGTAGPASRAVLRALVSAAARGGAAPQSHGGVDEARIGAVVAVDSERPPVGGVQFRHADPAEPGLVDALEGVHAAAYVATSTNLARDLAMGSRARREHSLRVAQTVITAAAAAGVRHLVVVTSAQTFGALADNPVPLEDDAPLRASSDEGQVGDLMDVEQLIRVARDVHPGLAITTLRPAALVGDGVDTVLTRHFEAPRLLTLRGADPAWQFCHVDDLGSAVALVMAQGVGGEVSAGAPGHLSQSDLERLTGMRRVELSMAAAMGTADRLHRVGVLPAPASDLAFVAFPWAVSARTLLGRGWVPVHDNETCLGVLLTTIRGSHAVAARRLDRKDAALGAASAAVALVGTAAIMRRRRRKGSTA</sequence>
<proteinExistence type="predicted"/>
<dbReference type="InterPro" id="IPR036291">
    <property type="entry name" value="NAD(P)-bd_dom_sf"/>
</dbReference>
<gene>
    <name evidence="3" type="ORF">BJ986_000660</name>
</gene>
<name>A0A852WAR9_9MICO</name>
<dbReference type="RefSeq" id="WP_202881167.1">
    <property type="nucleotide sequence ID" value="NZ_JACCAB010000001.1"/>
</dbReference>
<organism evidence="3 4">
    <name type="scientific">Pedococcus badiiscoriae</name>
    <dbReference type="NCBI Taxonomy" id="642776"/>
    <lineage>
        <taxon>Bacteria</taxon>
        <taxon>Bacillati</taxon>
        <taxon>Actinomycetota</taxon>
        <taxon>Actinomycetes</taxon>
        <taxon>Micrococcales</taxon>
        <taxon>Intrasporangiaceae</taxon>
        <taxon>Pedococcus</taxon>
    </lineage>
</organism>
<dbReference type="SUPFAM" id="SSF51735">
    <property type="entry name" value="NAD(P)-binding Rossmann-fold domains"/>
    <property type="match status" value="1"/>
</dbReference>
<keyword evidence="1" id="KW-0472">Membrane</keyword>
<evidence type="ECO:0000313" key="4">
    <source>
        <dbReference type="Proteomes" id="UP000573599"/>
    </source>
</evidence>
<evidence type="ECO:0000259" key="2">
    <source>
        <dbReference type="Pfam" id="PF01370"/>
    </source>
</evidence>
<dbReference type="InterPro" id="IPR001509">
    <property type="entry name" value="Epimerase_deHydtase"/>
</dbReference>